<organism evidence="2 3">
    <name type="scientific">Magnetospirillum fulvum</name>
    <name type="common">Rhodospirillum fulvum</name>
    <dbReference type="NCBI Taxonomy" id="1082"/>
    <lineage>
        <taxon>Bacteria</taxon>
        <taxon>Pseudomonadati</taxon>
        <taxon>Pseudomonadota</taxon>
        <taxon>Alphaproteobacteria</taxon>
        <taxon>Rhodospirillales</taxon>
        <taxon>Rhodospirillaceae</taxon>
        <taxon>Magnetospirillum</taxon>
    </lineage>
</organism>
<sequence>MKAVLVALTMLLAQLFGAGLVVAAGPHPASMPGCAAHVDHPRSDAPPGHHADTGGCPVSVCQCVTQTLLVPLPVKADIRPLPASLPVKIALSAPRRLDWPPPVRPPLF</sequence>
<dbReference type="AlphaFoldDB" id="A0A1H6HNU7"/>
<gene>
    <name evidence="2" type="ORF">SAMN04244559_01863</name>
</gene>
<protein>
    <recommendedName>
        <fullName evidence="4">Secreted protein</fullName>
    </recommendedName>
</protein>
<keyword evidence="3" id="KW-1185">Reference proteome</keyword>
<evidence type="ECO:0000313" key="2">
    <source>
        <dbReference type="EMBL" id="SEH35908.1"/>
    </source>
</evidence>
<evidence type="ECO:0008006" key="4">
    <source>
        <dbReference type="Google" id="ProtNLM"/>
    </source>
</evidence>
<dbReference type="RefSeq" id="WP_074767841.1">
    <property type="nucleotide sequence ID" value="NZ_FNWO01000006.1"/>
</dbReference>
<feature type="chain" id="PRO_5010231115" description="Secreted protein" evidence="1">
    <location>
        <begin position="24"/>
        <end position="108"/>
    </location>
</feature>
<feature type="signal peptide" evidence="1">
    <location>
        <begin position="1"/>
        <end position="23"/>
    </location>
</feature>
<keyword evidence="1" id="KW-0732">Signal</keyword>
<evidence type="ECO:0000256" key="1">
    <source>
        <dbReference type="SAM" id="SignalP"/>
    </source>
</evidence>
<dbReference type="Proteomes" id="UP000182983">
    <property type="component" value="Unassembled WGS sequence"/>
</dbReference>
<reference evidence="3" key="1">
    <citation type="submission" date="2016-10" db="EMBL/GenBank/DDBJ databases">
        <authorList>
            <person name="Varghese N."/>
            <person name="Submissions S."/>
        </authorList>
    </citation>
    <scope>NUCLEOTIDE SEQUENCE [LARGE SCALE GENOMIC DNA]</scope>
    <source>
        <strain evidence="3">DSM 13234</strain>
    </source>
</reference>
<dbReference type="EMBL" id="FNWO01000006">
    <property type="protein sequence ID" value="SEH35908.1"/>
    <property type="molecule type" value="Genomic_DNA"/>
</dbReference>
<accession>A0A1H6HNU7</accession>
<evidence type="ECO:0000313" key="3">
    <source>
        <dbReference type="Proteomes" id="UP000182983"/>
    </source>
</evidence>
<name>A0A1H6HNU7_MAGFU</name>
<proteinExistence type="predicted"/>